<evidence type="ECO:0000313" key="2">
    <source>
        <dbReference type="Proteomes" id="UP001072034"/>
    </source>
</evidence>
<dbReference type="RefSeq" id="WP_268916846.1">
    <property type="nucleotide sequence ID" value="NZ_JAPTMY010000006.1"/>
</dbReference>
<organism evidence="1 2">
    <name type="scientific">Actinomyces israelii</name>
    <dbReference type="NCBI Taxonomy" id="1659"/>
    <lineage>
        <taxon>Bacteria</taxon>
        <taxon>Bacillati</taxon>
        <taxon>Actinomycetota</taxon>
        <taxon>Actinomycetes</taxon>
        <taxon>Actinomycetales</taxon>
        <taxon>Actinomycetaceae</taxon>
        <taxon>Actinomyces</taxon>
    </lineage>
</organism>
<dbReference type="Proteomes" id="UP001072034">
    <property type="component" value="Unassembled WGS sequence"/>
</dbReference>
<evidence type="ECO:0008006" key="3">
    <source>
        <dbReference type="Google" id="ProtNLM"/>
    </source>
</evidence>
<dbReference type="EMBL" id="JAPTMY010000006">
    <property type="protein sequence ID" value="MCZ0857210.1"/>
    <property type="molecule type" value="Genomic_DNA"/>
</dbReference>
<proteinExistence type="predicted"/>
<keyword evidence="2" id="KW-1185">Reference proteome</keyword>
<accession>A0ABT4I661</accession>
<reference evidence="1" key="1">
    <citation type="submission" date="2022-10" db="EMBL/GenBank/DDBJ databases">
        <title>Genome sequence of Actinomyces israelii ATCC 10048.</title>
        <authorList>
            <person name="Watt R.M."/>
            <person name="Tong W.M."/>
        </authorList>
    </citation>
    <scope>NUCLEOTIDE SEQUENCE</scope>
    <source>
        <strain evidence="1">ATCC 10048</strain>
    </source>
</reference>
<name>A0ABT4I661_9ACTO</name>
<protein>
    <recommendedName>
        <fullName evidence="3">Schlafen AlbA-2 domain-containing protein</fullName>
    </recommendedName>
</protein>
<gene>
    <name evidence="1" type="ORF">OHJ16_04030</name>
</gene>
<comment type="caution">
    <text evidence="1">The sequence shown here is derived from an EMBL/GenBank/DDBJ whole genome shotgun (WGS) entry which is preliminary data.</text>
</comment>
<sequence length="454" mass="50423">MPVVPSSDKSVARSSTLDAGIIPLGECALRSILDYVVAVGDEAESTYLEVKSSLDMKSKAATAKIVKFLLGAANRRPKEAARYFQGYAVLVIGAQKGGALGVPRGTEAHEFEDSVRPYLGPQFPAFELGRIGVNSDHEVLFVIAQPPQEGQTIFPCHKSYQGSDRRDSLEDGAIYVRGTSNTRPARSGEVLALIERARGGDSKQPIDLRVELVGQVHRVRCVEEFLEYLLDLQEKKFLEESEIDKSDFFASGSLHLPPSVFGGLRPLSAEERKKALDSWRHKNVEHVEKGREYFLGIVLSGAGIRVVSRDRFIAKPHLTVTFHGCEVLDYLDQGESNFDRMVEPVLQKQDLLGISSRPPYLRVDLSDGPVVWRNQAEDAELVLRLESFRPNTPWTTSQDGYVILARDPDVRSVKVSWSLTEDGNDDVVIGEFQVVTEKPVDAAELFKRVFLKRG</sequence>
<evidence type="ECO:0000313" key="1">
    <source>
        <dbReference type="EMBL" id="MCZ0857210.1"/>
    </source>
</evidence>